<evidence type="ECO:0000256" key="1">
    <source>
        <dbReference type="ARBA" id="ARBA00022737"/>
    </source>
</evidence>
<evidence type="ECO:0000256" key="2">
    <source>
        <dbReference type="ARBA" id="ARBA00023043"/>
    </source>
</evidence>
<keyword evidence="4" id="KW-1185">Reference proteome</keyword>
<dbReference type="PANTHER" id="PTHR24198">
    <property type="entry name" value="ANKYRIN REPEAT AND PROTEIN KINASE DOMAIN-CONTAINING PROTEIN"/>
    <property type="match status" value="1"/>
</dbReference>
<reference evidence="5" key="2">
    <citation type="submission" date="2020-10" db="UniProtKB">
        <authorList>
            <consortium name="WormBaseParasite"/>
        </authorList>
    </citation>
    <scope>IDENTIFICATION</scope>
</reference>
<dbReference type="InterPro" id="IPR036770">
    <property type="entry name" value="Ankyrin_rpt-contain_sf"/>
</dbReference>
<sequence>MSVDDKLVAAKNFGEFIEAVGIPVPIRNIDYNDFPLENVSIMTRRQLMDSFLVDSQTANMVIQGFKKLNKLNQKNGKPPLKGADVVKKPVLTFPRNGAIRDTKKVNFDDFFEDLSDTPYHPLDYWCIDACTAAMSLQPAHFKEFWTKTVSDDGMADLPNHAGWTPLMYTAANGHHENAQLILNDGADMKAANERGQTPLMIAASFGHRDFIANMVTYAKRTCGDEPSAVANAIGLHMVDYDNKYTALHYAAYYAQYDALKELLQLGADPNWPDAHRNTPTLLACADSAQERCLKLLCQKGGTLYAENADRENGFTIGRHRASIRAIYEQTKRPGPSKMILNPRYGAF</sequence>
<feature type="repeat" description="ANK" evidence="3">
    <location>
        <begin position="161"/>
        <end position="193"/>
    </location>
</feature>
<accession>A0A7E4VA24</accession>
<dbReference type="Proteomes" id="UP000492821">
    <property type="component" value="Unassembled WGS sequence"/>
</dbReference>
<evidence type="ECO:0000313" key="5">
    <source>
        <dbReference type="WBParaSite" id="Pan_g18307.t1"/>
    </source>
</evidence>
<keyword evidence="1" id="KW-0677">Repeat</keyword>
<dbReference type="Pfam" id="PF12796">
    <property type="entry name" value="Ank_2"/>
    <property type="match status" value="2"/>
</dbReference>
<keyword evidence="2 3" id="KW-0040">ANK repeat</keyword>
<reference evidence="4" key="1">
    <citation type="journal article" date="2013" name="Genetics">
        <title>The draft genome and transcriptome of Panagrellus redivivus are shaped by the harsh demands of a free-living lifestyle.</title>
        <authorList>
            <person name="Srinivasan J."/>
            <person name="Dillman A.R."/>
            <person name="Macchietto M.G."/>
            <person name="Heikkinen L."/>
            <person name="Lakso M."/>
            <person name="Fracchia K.M."/>
            <person name="Antoshechkin I."/>
            <person name="Mortazavi A."/>
            <person name="Wong G."/>
            <person name="Sternberg P.W."/>
        </authorList>
    </citation>
    <scope>NUCLEOTIDE SEQUENCE [LARGE SCALE GENOMIC DNA]</scope>
    <source>
        <strain evidence="4">MT8872</strain>
    </source>
</reference>
<evidence type="ECO:0000256" key="3">
    <source>
        <dbReference type="PROSITE-ProRule" id="PRU00023"/>
    </source>
</evidence>
<feature type="repeat" description="ANK" evidence="3">
    <location>
        <begin position="242"/>
        <end position="274"/>
    </location>
</feature>
<protein>
    <submittedName>
        <fullName evidence="5">ANK_REP_REGION domain-containing protein</fullName>
    </submittedName>
</protein>
<dbReference type="SMART" id="SM00248">
    <property type="entry name" value="ANK"/>
    <property type="match status" value="4"/>
</dbReference>
<dbReference type="PANTHER" id="PTHR24198:SF194">
    <property type="entry name" value="INVERSIN-A"/>
    <property type="match status" value="1"/>
</dbReference>
<dbReference type="PROSITE" id="PS50297">
    <property type="entry name" value="ANK_REP_REGION"/>
    <property type="match status" value="2"/>
</dbReference>
<name>A0A7E4VA24_PANRE</name>
<dbReference type="InterPro" id="IPR002110">
    <property type="entry name" value="Ankyrin_rpt"/>
</dbReference>
<dbReference type="AlphaFoldDB" id="A0A7E4VA24"/>
<organism evidence="4 5">
    <name type="scientific">Panagrellus redivivus</name>
    <name type="common">Microworm</name>
    <dbReference type="NCBI Taxonomy" id="6233"/>
    <lineage>
        <taxon>Eukaryota</taxon>
        <taxon>Metazoa</taxon>
        <taxon>Ecdysozoa</taxon>
        <taxon>Nematoda</taxon>
        <taxon>Chromadorea</taxon>
        <taxon>Rhabditida</taxon>
        <taxon>Tylenchina</taxon>
        <taxon>Panagrolaimomorpha</taxon>
        <taxon>Panagrolaimoidea</taxon>
        <taxon>Panagrolaimidae</taxon>
        <taxon>Panagrellus</taxon>
    </lineage>
</organism>
<dbReference type="PROSITE" id="PS50088">
    <property type="entry name" value="ANK_REPEAT"/>
    <property type="match status" value="2"/>
</dbReference>
<dbReference type="SUPFAM" id="SSF48403">
    <property type="entry name" value="Ankyrin repeat"/>
    <property type="match status" value="1"/>
</dbReference>
<dbReference type="WBParaSite" id="Pan_g18307.t1">
    <property type="protein sequence ID" value="Pan_g18307.t1"/>
    <property type="gene ID" value="Pan_g18307"/>
</dbReference>
<evidence type="ECO:0000313" key="4">
    <source>
        <dbReference type="Proteomes" id="UP000492821"/>
    </source>
</evidence>
<dbReference type="Gene3D" id="1.25.40.20">
    <property type="entry name" value="Ankyrin repeat-containing domain"/>
    <property type="match status" value="2"/>
</dbReference>
<proteinExistence type="predicted"/>